<evidence type="ECO:0000313" key="9">
    <source>
        <dbReference type="Proteomes" id="UP000004994"/>
    </source>
</evidence>
<keyword evidence="3" id="KW-0238">DNA-binding</keyword>
<reference evidence="8" key="2">
    <citation type="submission" date="2019-01" db="UniProtKB">
        <authorList>
            <consortium name="EnsemblPlants"/>
        </authorList>
    </citation>
    <scope>IDENTIFICATION</scope>
    <source>
        <strain evidence="8">cv. Heinz 1706</strain>
    </source>
</reference>
<dbReference type="EnsemblPlants" id="Solyc10g049992.1.1">
    <property type="protein sequence ID" value="Solyc10g049992.1.1"/>
    <property type="gene ID" value="Solyc10g049992.1"/>
</dbReference>
<evidence type="ECO:0000256" key="5">
    <source>
        <dbReference type="ARBA" id="ARBA00023242"/>
    </source>
</evidence>
<feature type="domain" description="MBD" evidence="7">
    <location>
        <begin position="71"/>
        <end position="121"/>
    </location>
</feature>
<dbReference type="GO" id="GO:0005634">
    <property type="term" value="C:nucleus"/>
    <property type="evidence" value="ECO:0007669"/>
    <property type="project" value="UniProtKB-SubCell"/>
</dbReference>
<dbReference type="InterPro" id="IPR001739">
    <property type="entry name" value="Methyl_CpG_DNA-bd"/>
</dbReference>
<evidence type="ECO:0000256" key="3">
    <source>
        <dbReference type="ARBA" id="ARBA00023125"/>
    </source>
</evidence>
<organism evidence="8">
    <name type="scientific">Solanum lycopersicum</name>
    <name type="common">Tomato</name>
    <name type="synonym">Lycopersicon esculentum</name>
    <dbReference type="NCBI Taxonomy" id="4081"/>
    <lineage>
        <taxon>Eukaryota</taxon>
        <taxon>Viridiplantae</taxon>
        <taxon>Streptophyta</taxon>
        <taxon>Embryophyta</taxon>
        <taxon>Tracheophyta</taxon>
        <taxon>Spermatophyta</taxon>
        <taxon>Magnoliopsida</taxon>
        <taxon>eudicotyledons</taxon>
        <taxon>Gunneridae</taxon>
        <taxon>Pentapetalae</taxon>
        <taxon>asterids</taxon>
        <taxon>lamiids</taxon>
        <taxon>Solanales</taxon>
        <taxon>Solanaceae</taxon>
        <taxon>Solanoideae</taxon>
        <taxon>Solaneae</taxon>
        <taxon>Solanum</taxon>
        <taxon>Solanum subgen. Lycopersicon</taxon>
    </lineage>
</organism>
<name>A0A3Q7IG01_SOLLC</name>
<keyword evidence="4" id="KW-0804">Transcription</keyword>
<keyword evidence="9" id="KW-1185">Reference proteome</keyword>
<dbReference type="GO" id="GO:0003677">
    <property type="term" value="F:DNA binding"/>
    <property type="evidence" value="ECO:0007669"/>
    <property type="project" value="UniProtKB-KW"/>
</dbReference>
<dbReference type="Gene3D" id="3.30.890.10">
    <property type="entry name" value="Methyl-cpg-binding Protein 2, Chain A"/>
    <property type="match status" value="1"/>
</dbReference>
<evidence type="ECO:0000256" key="2">
    <source>
        <dbReference type="ARBA" id="ARBA00023015"/>
    </source>
</evidence>
<dbReference type="OMA" id="HNCKFET"/>
<feature type="region of interest" description="Disordered" evidence="6">
    <location>
        <begin position="44"/>
        <end position="68"/>
    </location>
</feature>
<evidence type="ECO:0000313" key="8">
    <source>
        <dbReference type="EnsemblPlants" id="Solyc10g049992.1.1"/>
    </source>
</evidence>
<evidence type="ECO:0000256" key="4">
    <source>
        <dbReference type="ARBA" id="ARBA00023163"/>
    </source>
</evidence>
<dbReference type="InterPro" id="IPR016177">
    <property type="entry name" value="DNA-bd_dom_sf"/>
</dbReference>
<proteinExistence type="predicted"/>
<evidence type="ECO:0000256" key="1">
    <source>
        <dbReference type="ARBA" id="ARBA00004123"/>
    </source>
</evidence>
<keyword evidence="2" id="KW-0805">Transcription regulation</keyword>
<reference evidence="8" key="1">
    <citation type="journal article" date="2012" name="Nature">
        <title>The tomato genome sequence provides insights into fleshy fruit evolution.</title>
        <authorList>
            <consortium name="Tomato Genome Consortium"/>
        </authorList>
    </citation>
    <scope>NUCLEOTIDE SEQUENCE [LARGE SCALE GENOMIC DNA]</scope>
    <source>
        <strain evidence="8">cv. Heinz 1706</strain>
    </source>
</reference>
<dbReference type="SUPFAM" id="SSF54171">
    <property type="entry name" value="DNA-binding domain"/>
    <property type="match status" value="1"/>
</dbReference>
<sequence>MTKVDAADSFIQPAIDTNNECINDGIYSDPLLSPETYIDVELDAREETTTPKKGDVSDEGKLSDVPQNRPVWLPHNCKFETQVRTIESTVARVDKFYIEPISKSQFRSKIEVEEFLETSCKRKRKIIYHNHDNAAAFEEKNVD</sequence>
<dbReference type="InParanoid" id="A0A3Q7IG01"/>
<evidence type="ECO:0000259" key="7">
    <source>
        <dbReference type="Pfam" id="PF01429"/>
    </source>
</evidence>
<evidence type="ECO:0000256" key="6">
    <source>
        <dbReference type="SAM" id="MobiDB-lite"/>
    </source>
</evidence>
<dbReference type="Proteomes" id="UP000004994">
    <property type="component" value="Chromosome 10"/>
</dbReference>
<feature type="compositionally biased region" description="Basic and acidic residues" evidence="6">
    <location>
        <begin position="44"/>
        <end position="62"/>
    </location>
</feature>
<dbReference type="AlphaFoldDB" id="A0A3Q7IG01"/>
<accession>A0A3Q7IG01</accession>
<dbReference type="Gramene" id="Solyc10g049992.1.1">
    <property type="protein sequence ID" value="Solyc10g049992.1.1"/>
    <property type="gene ID" value="Solyc10g049992.1"/>
</dbReference>
<comment type="subcellular location">
    <subcellularLocation>
        <location evidence="1">Nucleus</location>
    </subcellularLocation>
</comment>
<protein>
    <recommendedName>
        <fullName evidence="7">MBD domain-containing protein</fullName>
    </recommendedName>
</protein>
<dbReference type="Pfam" id="PF01429">
    <property type="entry name" value="MBD"/>
    <property type="match status" value="1"/>
</dbReference>
<dbReference type="STRING" id="4081.A0A3Q7IG01"/>
<keyword evidence="5" id="KW-0539">Nucleus</keyword>